<organism evidence="3 4">
    <name type="scientific">Pseudokineococcus marinus</name>
    <dbReference type="NCBI Taxonomy" id="351215"/>
    <lineage>
        <taxon>Bacteria</taxon>
        <taxon>Bacillati</taxon>
        <taxon>Actinomycetota</taxon>
        <taxon>Actinomycetes</taxon>
        <taxon>Kineosporiales</taxon>
        <taxon>Kineosporiaceae</taxon>
        <taxon>Pseudokineococcus</taxon>
    </lineage>
</organism>
<feature type="transmembrane region" description="Helical" evidence="2">
    <location>
        <begin position="83"/>
        <end position="103"/>
    </location>
</feature>
<accession>A0A849BMR4</accession>
<keyword evidence="4" id="KW-1185">Reference proteome</keyword>
<feature type="transmembrane region" description="Helical" evidence="2">
    <location>
        <begin position="109"/>
        <end position="127"/>
    </location>
</feature>
<feature type="transmembrane region" description="Helical" evidence="2">
    <location>
        <begin position="134"/>
        <end position="155"/>
    </location>
</feature>
<evidence type="ECO:0000313" key="4">
    <source>
        <dbReference type="Proteomes" id="UP000555552"/>
    </source>
</evidence>
<keyword evidence="2" id="KW-1133">Transmembrane helix</keyword>
<dbReference type="RefSeq" id="WP_171203723.1">
    <property type="nucleotide sequence ID" value="NZ_BAAANP010000010.1"/>
</dbReference>
<feature type="region of interest" description="Disordered" evidence="1">
    <location>
        <begin position="365"/>
        <end position="387"/>
    </location>
</feature>
<protein>
    <recommendedName>
        <fullName evidence="5">Aromatic acid exporter family member 1</fullName>
    </recommendedName>
</protein>
<dbReference type="AlphaFoldDB" id="A0A849BMR4"/>
<proteinExistence type="predicted"/>
<dbReference type="Proteomes" id="UP000555552">
    <property type="component" value="Unassembled WGS sequence"/>
</dbReference>
<name>A0A849BMR4_9ACTN</name>
<comment type="caution">
    <text evidence="3">The sequence shown here is derived from an EMBL/GenBank/DDBJ whole genome shotgun (WGS) entry which is preliminary data.</text>
</comment>
<dbReference type="EMBL" id="JABEMA010000225">
    <property type="protein sequence ID" value="NNH23941.1"/>
    <property type="molecule type" value="Genomic_DNA"/>
</dbReference>
<reference evidence="3 4" key="1">
    <citation type="submission" date="2020-05" db="EMBL/GenBank/DDBJ databases">
        <title>MicrobeNet Type strains.</title>
        <authorList>
            <person name="Nicholson A.C."/>
        </authorList>
    </citation>
    <scope>NUCLEOTIDE SEQUENCE [LARGE SCALE GENOMIC DNA]</scope>
    <source>
        <strain evidence="3 4">JCM 14547</strain>
    </source>
</reference>
<keyword evidence="2" id="KW-0812">Transmembrane</keyword>
<evidence type="ECO:0000313" key="3">
    <source>
        <dbReference type="EMBL" id="NNH23941.1"/>
    </source>
</evidence>
<evidence type="ECO:0000256" key="1">
    <source>
        <dbReference type="SAM" id="MobiDB-lite"/>
    </source>
</evidence>
<evidence type="ECO:0008006" key="5">
    <source>
        <dbReference type="Google" id="ProtNLM"/>
    </source>
</evidence>
<keyword evidence="2" id="KW-0472">Membrane</keyword>
<evidence type="ECO:0000256" key="2">
    <source>
        <dbReference type="SAM" id="Phobius"/>
    </source>
</evidence>
<gene>
    <name evidence="3" type="ORF">HLB09_12755</name>
</gene>
<sequence>MDALARARRVRGEVRHPRDLRRLLTTGRWPRGEMALKAAVAALLAWQVALWLPFAPAEQYPYYAPLGAVVAAYPSVRSSTMESLYSVAAIIAGAALAVGLEALIPAPVLLVPAVVGVGIVVAGLPVFGSARSWVPIVALFTLVIGATEPLTYAVAYTGLTLLGATLAVLLNLLLPTVPLAQSSWAISQLATTLADQLDDLAAGLEDDDPPTSSQWRDRARAIDPVLQSVRASGLDVRRSLRANARARRERGVVDRQRSEALVLDSVATRTADLTDLLIDVHAEGDTGLDIHGEVRAPTARALRAAAAAVRPMGEEPTPRAAEVGLLRQRVRELSEAVAELEMPDRRAREATGAVVTGLRRLLGGLASGLEDEGEREAEAREAVTPTS</sequence>